<proteinExistence type="inferred from homology"/>
<evidence type="ECO:0000256" key="3">
    <source>
        <dbReference type="ARBA" id="ARBA00022741"/>
    </source>
</evidence>
<dbReference type="Pfam" id="PF00005">
    <property type="entry name" value="ABC_tran"/>
    <property type="match status" value="1"/>
</dbReference>
<name>A0A1E5XNF2_9HYPH</name>
<keyword evidence="6" id="KW-1278">Translocase</keyword>
<evidence type="ECO:0000259" key="8">
    <source>
        <dbReference type="PROSITE" id="PS50893"/>
    </source>
</evidence>
<keyword evidence="2" id="KW-0813">Transport</keyword>
<evidence type="ECO:0000256" key="7">
    <source>
        <dbReference type="ARBA" id="ARBA00023136"/>
    </source>
</evidence>
<reference evidence="9 10" key="1">
    <citation type="journal article" date="2015" name="Genome Announc.">
        <title>Genome Assemblies of Three Soil-Associated Devosia species: D. insulae, D. limi, and D. soli.</title>
        <authorList>
            <person name="Hassan Y.I."/>
            <person name="Lepp D."/>
            <person name="Zhou T."/>
        </authorList>
    </citation>
    <scope>NUCLEOTIDE SEQUENCE [LARGE SCALE GENOMIC DNA]</scope>
    <source>
        <strain evidence="9 10">DS-56</strain>
    </source>
</reference>
<dbReference type="InterPro" id="IPR027417">
    <property type="entry name" value="P-loop_NTPase"/>
</dbReference>
<dbReference type="PROSITE" id="PS50893">
    <property type="entry name" value="ABC_TRANSPORTER_2"/>
    <property type="match status" value="1"/>
</dbReference>
<dbReference type="InterPro" id="IPR017871">
    <property type="entry name" value="ABC_transporter-like_CS"/>
</dbReference>
<dbReference type="GO" id="GO:0005524">
    <property type="term" value="F:ATP binding"/>
    <property type="evidence" value="ECO:0007669"/>
    <property type="project" value="UniProtKB-KW"/>
</dbReference>
<dbReference type="GO" id="GO:0017004">
    <property type="term" value="P:cytochrome complex assembly"/>
    <property type="evidence" value="ECO:0007669"/>
    <property type="project" value="UniProtKB-KW"/>
</dbReference>
<sequence>MNQPTLASEAFQPQLSVSGLTVRRGERLLFADLLFELKPGNVLLLRGPNGVGKSTLLLALAGIVRPDAGTIAGAERTDLHLLNYQSGLKARLTVSENLTFWQAMNGASGLTVDVALDAVGIGGLGVLEAGYLSSGQLRRLALARLLVSARPIWLLDEPSAALDAEGEALLGRLIDAHRQRGGIAVVATHHDLPLVDQAGVETLILGGAA</sequence>
<evidence type="ECO:0000256" key="5">
    <source>
        <dbReference type="ARBA" id="ARBA00022840"/>
    </source>
</evidence>
<feature type="domain" description="ABC transporter" evidence="8">
    <location>
        <begin position="15"/>
        <end position="209"/>
    </location>
</feature>
<dbReference type="PANTHER" id="PTHR43499:SF1">
    <property type="entry name" value="ABC TRANSPORTER I FAMILY MEMBER 1"/>
    <property type="match status" value="1"/>
</dbReference>
<comment type="caution">
    <text evidence="9">The sequence shown here is derived from an EMBL/GenBank/DDBJ whole genome shotgun (WGS) entry which is preliminary data.</text>
</comment>
<dbReference type="NCBIfam" id="TIGR01189">
    <property type="entry name" value="ccmA"/>
    <property type="match status" value="1"/>
</dbReference>
<dbReference type="GO" id="GO:0016887">
    <property type="term" value="F:ATP hydrolysis activity"/>
    <property type="evidence" value="ECO:0007669"/>
    <property type="project" value="InterPro"/>
</dbReference>
<evidence type="ECO:0000313" key="9">
    <source>
        <dbReference type="EMBL" id="OEO30105.1"/>
    </source>
</evidence>
<organism evidence="9 10">
    <name type="scientific">Devosia insulae DS-56</name>
    <dbReference type="NCBI Taxonomy" id="1116389"/>
    <lineage>
        <taxon>Bacteria</taxon>
        <taxon>Pseudomonadati</taxon>
        <taxon>Pseudomonadota</taxon>
        <taxon>Alphaproteobacteria</taxon>
        <taxon>Hyphomicrobiales</taxon>
        <taxon>Devosiaceae</taxon>
        <taxon>Devosia</taxon>
    </lineage>
</organism>
<keyword evidence="3" id="KW-0547">Nucleotide-binding</keyword>
<dbReference type="PROSITE" id="PS00211">
    <property type="entry name" value="ABC_TRANSPORTER_1"/>
    <property type="match status" value="1"/>
</dbReference>
<dbReference type="OrthoDB" id="9800654at2"/>
<evidence type="ECO:0000313" key="10">
    <source>
        <dbReference type="Proteomes" id="UP000095463"/>
    </source>
</evidence>
<dbReference type="GO" id="GO:0022857">
    <property type="term" value="F:transmembrane transporter activity"/>
    <property type="evidence" value="ECO:0007669"/>
    <property type="project" value="InterPro"/>
</dbReference>
<dbReference type="Proteomes" id="UP000095463">
    <property type="component" value="Unassembled WGS sequence"/>
</dbReference>
<evidence type="ECO:0000256" key="2">
    <source>
        <dbReference type="ARBA" id="ARBA00022448"/>
    </source>
</evidence>
<keyword evidence="4" id="KW-0201">Cytochrome c-type biogenesis</keyword>
<evidence type="ECO:0000256" key="1">
    <source>
        <dbReference type="ARBA" id="ARBA00005417"/>
    </source>
</evidence>
<dbReference type="PANTHER" id="PTHR43499">
    <property type="entry name" value="ABC TRANSPORTER I FAMILY MEMBER 1"/>
    <property type="match status" value="1"/>
</dbReference>
<keyword evidence="10" id="KW-1185">Reference proteome</keyword>
<dbReference type="Gene3D" id="3.40.50.300">
    <property type="entry name" value="P-loop containing nucleotide triphosphate hydrolases"/>
    <property type="match status" value="1"/>
</dbReference>
<keyword evidence="7" id="KW-0472">Membrane</keyword>
<evidence type="ECO:0000256" key="4">
    <source>
        <dbReference type="ARBA" id="ARBA00022748"/>
    </source>
</evidence>
<dbReference type="InterPro" id="IPR003439">
    <property type="entry name" value="ABC_transporter-like_ATP-bd"/>
</dbReference>
<keyword evidence="5 9" id="KW-0067">ATP-binding</keyword>
<gene>
    <name evidence="9" type="ORF">VW23_023015</name>
</gene>
<dbReference type="InterPro" id="IPR003593">
    <property type="entry name" value="AAA+_ATPase"/>
</dbReference>
<dbReference type="SMART" id="SM00382">
    <property type="entry name" value="AAA"/>
    <property type="match status" value="1"/>
</dbReference>
<dbReference type="EMBL" id="LAJE02000233">
    <property type="protein sequence ID" value="OEO30105.1"/>
    <property type="molecule type" value="Genomic_DNA"/>
</dbReference>
<accession>A0A1E5XNF2</accession>
<dbReference type="InterPro" id="IPR005895">
    <property type="entry name" value="ABC_transptr_haem_export_CcmA"/>
</dbReference>
<dbReference type="SUPFAM" id="SSF52540">
    <property type="entry name" value="P-loop containing nucleoside triphosphate hydrolases"/>
    <property type="match status" value="1"/>
</dbReference>
<dbReference type="AlphaFoldDB" id="A0A1E5XNF2"/>
<evidence type="ECO:0000256" key="6">
    <source>
        <dbReference type="ARBA" id="ARBA00022967"/>
    </source>
</evidence>
<protein>
    <submittedName>
        <fullName evidence="9">Heme ABC exporter, ATP-binding protein CcmA</fullName>
    </submittedName>
</protein>
<comment type="similarity">
    <text evidence="1">Belongs to the ABC transporter superfamily.</text>
</comment>